<protein>
    <submittedName>
        <fullName evidence="2">Uncharacterized protein</fullName>
    </submittedName>
</protein>
<reference evidence="2 3" key="1">
    <citation type="submission" date="2024-01" db="EMBL/GenBank/DDBJ databases">
        <title>A draft genome for the cacao thread blight pathogen Marasmiellus scandens.</title>
        <authorList>
            <person name="Baruah I.K."/>
            <person name="Leung J."/>
            <person name="Bukari Y."/>
            <person name="Amoako-Attah I."/>
            <person name="Meinhardt L.W."/>
            <person name="Bailey B.A."/>
            <person name="Cohen S.P."/>
        </authorList>
    </citation>
    <scope>NUCLEOTIDE SEQUENCE [LARGE SCALE GENOMIC DNA]</scope>
    <source>
        <strain evidence="2 3">GH-19</strain>
    </source>
</reference>
<gene>
    <name evidence="2" type="ORF">VKT23_005514</name>
</gene>
<feature type="compositionally biased region" description="Basic and acidic residues" evidence="1">
    <location>
        <begin position="1"/>
        <end position="12"/>
    </location>
</feature>
<dbReference type="Proteomes" id="UP001498398">
    <property type="component" value="Unassembled WGS sequence"/>
</dbReference>
<evidence type="ECO:0000313" key="3">
    <source>
        <dbReference type="Proteomes" id="UP001498398"/>
    </source>
</evidence>
<sequence length="330" mass="37211">MSSPSFKDDDGRVRRRTKPKRVLLPIKYTLKVLKKLKSLRRTSFHRSGSSQSPPPIADSLLESAEPFPHLKGLVDSVNVLRQSAGYSDIQERQEIYHRSLEILDAVADENLDFSQAEICEKLTALTILFTDIHNCLTPRSTCVDLKDLKRQLDTAHSSFVMGNKSQALTRSKVKRFFSTFADVLTTVLRALDQSADAFPPLKSAVGGILACSNITKRVKSSKIRARELKEELTVTINALLSNPQITIDLSGLRSKIPQLDTIVQQSYTMRLKHLNHNEGVLMASESDLKRVHRLYQLLSASPRKKKRWKLPPIKSTSTYYGLFSISLAFF</sequence>
<evidence type="ECO:0000313" key="2">
    <source>
        <dbReference type="EMBL" id="KAK7465540.1"/>
    </source>
</evidence>
<feature type="region of interest" description="Disordered" evidence="1">
    <location>
        <begin position="1"/>
        <end position="20"/>
    </location>
</feature>
<comment type="caution">
    <text evidence="2">The sequence shown here is derived from an EMBL/GenBank/DDBJ whole genome shotgun (WGS) entry which is preliminary data.</text>
</comment>
<name>A0ABR1JW76_9AGAR</name>
<accession>A0ABR1JW76</accession>
<dbReference type="EMBL" id="JBANRG010000006">
    <property type="protein sequence ID" value="KAK7465540.1"/>
    <property type="molecule type" value="Genomic_DNA"/>
</dbReference>
<proteinExistence type="predicted"/>
<organism evidence="2 3">
    <name type="scientific">Marasmiellus scandens</name>
    <dbReference type="NCBI Taxonomy" id="2682957"/>
    <lineage>
        <taxon>Eukaryota</taxon>
        <taxon>Fungi</taxon>
        <taxon>Dikarya</taxon>
        <taxon>Basidiomycota</taxon>
        <taxon>Agaricomycotina</taxon>
        <taxon>Agaricomycetes</taxon>
        <taxon>Agaricomycetidae</taxon>
        <taxon>Agaricales</taxon>
        <taxon>Marasmiineae</taxon>
        <taxon>Omphalotaceae</taxon>
        <taxon>Marasmiellus</taxon>
    </lineage>
</organism>
<evidence type="ECO:0000256" key="1">
    <source>
        <dbReference type="SAM" id="MobiDB-lite"/>
    </source>
</evidence>
<keyword evidence="3" id="KW-1185">Reference proteome</keyword>